<reference evidence="2 3" key="1">
    <citation type="submission" date="2023-06" db="EMBL/GenBank/DDBJ databases">
        <authorList>
            <person name="Oyuntsetseg B."/>
            <person name="Kim S.B."/>
        </authorList>
    </citation>
    <scope>NUCLEOTIDE SEQUENCE [LARGE SCALE GENOMIC DNA]</scope>
    <source>
        <strain evidence="2 3">2-15</strain>
    </source>
</reference>
<proteinExistence type="predicted"/>
<dbReference type="KEGG" id="acab:QRX50_37530"/>
<dbReference type="EMBL" id="CP127294">
    <property type="protein sequence ID" value="WIX77065.1"/>
    <property type="molecule type" value="Genomic_DNA"/>
</dbReference>
<protein>
    <submittedName>
        <fullName evidence="2">DUF4913 domain-containing protein</fullName>
    </submittedName>
</protein>
<dbReference type="InterPro" id="IPR032584">
    <property type="entry name" value="DUF4913"/>
</dbReference>
<name>A0A9Y2MQB9_9PSEU</name>
<dbReference type="Proteomes" id="UP001236014">
    <property type="component" value="Chromosome"/>
</dbReference>
<organism evidence="2 3">
    <name type="scientific">Amycolatopsis carbonis</name>
    <dbReference type="NCBI Taxonomy" id="715471"/>
    <lineage>
        <taxon>Bacteria</taxon>
        <taxon>Bacillati</taxon>
        <taxon>Actinomycetota</taxon>
        <taxon>Actinomycetes</taxon>
        <taxon>Pseudonocardiales</taxon>
        <taxon>Pseudonocardiaceae</taxon>
        <taxon>Amycolatopsis</taxon>
    </lineage>
</organism>
<feature type="region of interest" description="Disordered" evidence="1">
    <location>
        <begin position="1"/>
        <end position="24"/>
    </location>
</feature>
<keyword evidence="3" id="KW-1185">Reference proteome</keyword>
<sequence>MSNTDEGKDTVNAQPDDDANKSTNEILEEEKARDGSARLFYGNVNEFVTDRLRYLYPLPPAGSGWAWCAEWYRHAQALSRLDSVWRAWENLRFDAALGMSAWWIHHADPMMRALLDPATGPFAKCIGGHRSDEPLPVMEPPSGLFFDQRTQGDPLAGHPLALD</sequence>
<gene>
    <name evidence="2" type="ORF">QRX50_37530</name>
</gene>
<dbReference type="RefSeq" id="WP_285967807.1">
    <property type="nucleotide sequence ID" value="NZ_CP127294.1"/>
</dbReference>
<dbReference type="Pfam" id="PF16259">
    <property type="entry name" value="DUF4913"/>
    <property type="match status" value="1"/>
</dbReference>
<evidence type="ECO:0000313" key="3">
    <source>
        <dbReference type="Proteomes" id="UP001236014"/>
    </source>
</evidence>
<evidence type="ECO:0000313" key="2">
    <source>
        <dbReference type="EMBL" id="WIX77065.1"/>
    </source>
</evidence>
<accession>A0A9Y2MQB9</accession>
<evidence type="ECO:0000256" key="1">
    <source>
        <dbReference type="SAM" id="MobiDB-lite"/>
    </source>
</evidence>
<dbReference type="AlphaFoldDB" id="A0A9Y2MQB9"/>